<accession>A0A150QUS7</accession>
<dbReference type="Gene3D" id="3.40.50.1110">
    <property type="entry name" value="SGNH hydrolase"/>
    <property type="match status" value="1"/>
</dbReference>
<dbReference type="InterPro" id="IPR036514">
    <property type="entry name" value="SGNH_hydro_sf"/>
</dbReference>
<comment type="caution">
    <text evidence="1">The sequence shown here is derived from an EMBL/GenBank/DDBJ whole genome shotgun (WGS) entry which is preliminary data.</text>
</comment>
<feature type="non-terminal residue" evidence="1">
    <location>
        <position position="1"/>
    </location>
</feature>
<proteinExistence type="predicted"/>
<gene>
    <name evidence="1" type="ORF">BE17_43890</name>
</gene>
<dbReference type="GO" id="GO:0016788">
    <property type="term" value="F:hydrolase activity, acting on ester bonds"/>
    <property type="evidence" value="ECO:0007669"/>
    <property type="project" value="UniProtKB-ARBA"/>
</dbReference>
<dbReference type="Proteomes" id="UP000075635">
    <property type="component" value="Unassembled WGS sequence"/>
</dbReference>
<dbReference type="AlphaFoldDB" id="A0A150QUS7"/>
<name>A0A150QUS7_SORCE</name>
<dbReference type="SUPFAM" id="SSF52266">
    <property type="entry name" value="SGNH hydrolase"/>
    <property type="match status" value="1"/>
</dbReference>
<reference evidence="1 2" key="1">
    <citation type="submission" date="2014-02" db="EMBL/GenBank/DDBJ databases">
        <title>The small core and large imbalanced accessory genome model reveals a collaborative survival strategy of Sorangium cellulosum strains in nature.</title>
        <authorList>
            <person name="Han K."/>
            <person name="Peng R."/>
            <person name="Blom J."/>
            <person name="Li Y.-Z."/>
        </authorList>
    </citation>
    <scope>NUCLEOTIDE SEQUENCE [LARGE SCALE GENOMIC DNA]</scope>
    <source>
        <strain evidence="1 2">So0011-07</strain>
    </source>
</reference>
<sequence length="415" mass="44149">GPAWDWSGIVGTGQSLSVGAEGTPPRGTEQRFHNLKLSLGAASVPPWDPASDALSLVPLVEPIRGFATTYPSAYPKNIYGETPHTAMADQISTLAQAGAGGDLVTVHTVVGESGQPMSILRKGASEIIDGDKTQARAYAATLFEAAAIARLAREAGKTYGIGAIIITHGESDAGSATYEDDLFKLWSDYNEDLRPLTGQTQSIPLLVSQQHSVPTDAGARSTSTQAQWRVGVDHPGDIVCSGPKYQYPYATDHIHLNAEGYQLLGEKYGQVYFEKVVLGRDWQPLQPTRVERSGAVITVHFHVPVPPLAWDDALPAPHQGANTEWSRGRGFEVWRGNTRIEISSVEIAGDSVKITCPPDLPASGVTVGYAATTDGTAMAGGTARWGQLRDSDPFVGSISGKAQPNYSVAFEMSVP</sequence>
<evidence type="ECO:0000313" key="2">
    <source>
        <dbReference type="Proteomes" id="UP000075635"/>
    </source>
</evidence>
<evidence type="ECO:0000313" key="1">
    <source>
        <dbReference type="EMBL" id="KYF71731.1"/>
    </source>
</evidence>
<dbReference type="EMBL" id="JEMB01003501">
    <property type="protein sequence ID" value="KYF71731.1"/>
    <property type="molecule type" value="Genomic_DNA"/>
</dbReference>
<organism evidence="1 2">
    <name type="scientific">Sorangium cellulosum</name>
    <name type="common">Polyangium cellulosum</name>
    <dbReference type="NCBI Taxonomy" id="56"/>
    <lineage>
        <taxon>Bacteria</taxon>
        <taxon>Pseudomonadati</taxon>
        <taxon>Myxococcota</taxon>
        <taxon>Polyangia</taxon>
        <taxon>Polyangiales</taxon>
        <taxon>Polyangiaceae</taxon>
        <taxon>Sorangium</taxon>
    </lineage>
</organism>
<protein>
    <submittedName>
        <fullName evidence="1">Dockerin</fullName>
    </submittedName>
</protein>